<dbReference type="InterPro" id="IPR011990">
    <property type="entry name" value="TPR-like_helical_dom_sf"/>
</dbReference>
<dbReference type="PANTHER" id="PTHR15696">
    <property type="entry name" value="SMG-7 SUPPRESSOR WITH MORPHOLOGICAL EFFECT ON GENITALIA PROTEIN 7"/>
    <property type="match status" value="1"/>
</dbReference>
<dbReference type="SUPFAM" id="SSF48452">
    <property type="entry name" value="TPR-like"/>
    <property type="match status" value="1"/>
</dbReference>
<evidence type="ECO:0000313" key="2">
    <source>
        <dbReference type="EMBL" id="KAH7302916.1"/>
    </source>
</evidence>
<dbReference type="EMBL" id="JAGPNK010000046">
    <property type="protein sequence ID" value="KAH7302916.1"/>
    <property type="molecule type" value="Genomic_DNA"/>
</dbReference>
<dbReference type="Proteomes" id="UP000813444">
    <property type="component" value="Unassembled WGS sequence"/>
</dbReference>
<name>A0A8K0WIA2_9HYPO</name>
<dbReference type="GO" id="GO:0000184">
    <property type="term" value="P:nuclear-transcribed mRNA catabolic process, nonsense-mediated decay"/>
    <property type="evidence" value="ECO:0007669"/>
    <property type="project" value="TreeGrafter"/>
</dbReference>
<evidence type="ECO:0000313" key="3">
    <source>
        <dbReference type="Proteomes" id="UP000813444"/>
    </source>
</evidence>
<accession>A0A8K0WIA2</accession>
<dbReference type="InterPro" id="IPR018834">
    <property type="entry name" value="DNA/RNA-bd_Est1-type"/>
</dbReference>
<evidence type="ECO:0000259" key="1">
    <source>
        <dbReference type="Pfam" id="PF10373"/>
    </source>
</evidence>
<dbReference type="GO" id="GO:0005697">
    <property type="term" value="C:telomerase holoenzyme complex"/>
    <property type="evidence" value="ECO:0007669"/>
    <property type="project" value="TreeGrafter"/>
</dbReference>
<keyword evidence="3" id="KW-1185">Reference proteome</keyword>
<dbReference type="FunFam" id="1.25.40.10:FF:000202">
    <property type="entry name" value="Unplaced genomic scaffold supercont1.7, whole genome shotgun sequence"/>
    <property type="match status" value="1"/>
</dbReference>
<comment type="caution">
    <text evidence="2">The sequence shown here is derived from an EMBL/GenBank/DDBJ whole genome shotgun (WGS) entry which is preliminary data.</text>
</comment>
<sequence>MSEAADSAESQSFDCDSGCGWDLSSNIDPAEYVEHDVQHCEDKICSTIPEPSSSICEDGSPSPMIRELEARPITHQQLVAEVKGLYAGLVMVESRCIEVDNAQSANNADHTLSTKQWQALIALHRTLLHEYHDFFLASQHPSARSTLRRLASKYAMPARMWRHGIHSFLELLRHKLPESLEYMLSFIYLAYSIIALLYETVPAFEETWIEFLGEIGRYRMAIEDDDIRDREVWTEVSRSWYTKASDMRPTVGRLYHHLAILSRPNALQQLHFYCKALTVPDPYPSARESTTTLFNPLLSSKATKPQPINAAYILVNAILISGGSRDRLRSAMENFYSLLDPHTGRRGKKCLKPGHLPRMSTARVRV</sequence>
<dbReference type="OrthoDB" id="2017974at2759"/>
<dbReference type="GO" id="GO:0070034">
    <property type="term" value="F:telomerase RNA binding"/>
    <property type="evidence" value="ECO:0007669"/>
    <property type="project" value="TreeGrafter"/>
</dbReference>
<feature type="domain" description="DNA/RNA-binding" evidence="1">
    <location>
        <begin position="237"/>
        <end position="306"/>
    </location>
</feature>
<dbReference type="InterPro" id="IPR045153">
    <property type="entry name" value="Est1/Ebs1-like"/>
</dbReference>
<dbReference type="AlphaFoldDB" id="A0A8K0WIA2"/>
<organism evidence="2 3">
    <name type="scientific">Stachybotrys elegans</name>
    <dbReference type="NCBI Taxonomy" id="80388"/>
    <lineage>
        <taxon>Eukaryota</taxon>
        <taxon>Fungi</taxon>
        <taxon>Dikarya</taxon>
        <taxon>Ascomycota</taxon>
        <taxon>Pezizomycotina</taxon>
        <taxon>Sordariomycetes</taxon>
        <taxon>Hypocreomycetidae</taxon>
        <taxon>Hypocreales</taxon>
        <taxon>Stachybotryaceae</taxon>
        <taxon>Stachybotrys</taxon>
    </lineage>
</organism>
<dbReference type="Gene3D" id="1.25.40.10">
    <property type="entry name" value="Tetratricopeptide repeat domain"/>
    <property type="match status" value="1"/>
</dbReference>
<gene>
    <name evidence="2" type="ORF">B0I35DRAFT_196564</name>
</gene>
<dbReference type="PANTHER" id="PTHR15696:SF0">
    <property type="entry name" value="TELOMERASE-BINDING PROTEIN EST1A"/>
    <property type="match status" value="1"/>
</dbReference>
<reference evidence="2" key="1">
    <citation type="journal article" date="2021" name="Nat. Commun.">
        <title>Genetic determinants of endophytism in the Arabidopsis root mycobiome.</title>
        <authorList>
            <person name="Mesny F."/>
            <person name="Miyauchi S."/>
            <person name="Thiergart T."/>
            <person name="Pickel B."/>
            <person name="Atanasova L."/>
            <person name="Karlsson M."/>
            <person name="Huettel B."/>
            <person name="Barry K.W."/>
            <person name="Haridas S."/>
            <person name="Chen C."/>
            <person name="Bauer D."/>
            <person name="Andreopoulos W."/>
            <person name="Pangilinan J."/>
            <person name="LaButti K."/>
            <person name="Riley R."/>
            <person name="Lipzen A."/>
            <person name="Clum A."/>
            <person name="Drula E."/>
            <person name="Henrissat B."/>
            <person name="Kohler A."/>
            <person name="Grigoriev I.V."/>
            <person name="Martin F.M."/>
            <person name="Hacquard S."/>
        </authorList>
    </citation>
    <scope>NUCLEOTIDE SEQUENCE</scope>
    <source>
        <strain evidence="2">MPI-CAGE-CH-0235</strain>
    </source>
</reference>
<dbReference type="GO" id="GO:0042162">
    <property type="term" value="F:telomeric DNA binding"/>
    <property type="evidence" value="ECO:0007669"/>
    <property type="project" value="TreeGrafter"/>
</dbReference>
<protein>
    <recommendedName>
        <fullName evidence="1">DNA/RNA-binding domain-containing protein</fullName>
    </recommendedName>
</protein>
<proteinExistence type="predicted"/>
<dbReference type="Pfam" id="PF10373">
    <property type="entry name" value="EST1_DNA_bind"/>
    <property type="match status" value="1"/>
</dbReference>